<dbReference type="Pfam" id="PF06026">
    <property type="entry name" value="Rib_5-P_isom_A"/>
    <property type="match status" value="1"/>
</dbReference>
<dbReference type="SUPFAM" id="SSF100950">
    <property type="entry name" value="NagB/RpiA/CoA transferase-like"/>
    <property type="match status" value="1"/>
</dbReference>
<evidence type="ECO:0000256" key="3">
    <source>
        <dbReference type="HAMAP-Rule" id="MF_00170"/>
    </source>
</evidence>
<dbReference type="HAMAP" id="MF_00170">
    <property type="entry name" value="Rib_5P_isom_A"/>
    <property type="match status" value="1"/>
</dbReference>
<reference evidence="4" key="2">
    <citation type="submission" date="2021-04" db="EMBL/GenBank/DDBJ databases">
        <authorList>
            <person name="Dong X."/>
        </authorList>
    </citation>
    <scope>NUCLEOTIDE SEQUENCE</scope>
    <source>
        <strain evidence="4">LLY</strain>
    </source>
</reference>
<dbReference type="PANTHER" id="PTHR11934">
    <property type="entry name" value="RIBOSE-5-PHOSPHATE ISOMERASE"/>
    <property type="match status" value="1"/>
</dbReference>
<dbReference type="PANTHER" id="PTHR11934:SF0">
    <property type="entry name" value="RIBOSE-5-PHOSPHATE ISOMERASE"/>
    <property type="match status" value="1"/>
</dbReference>
<dbReference type="SUPFAM" id="SSF75445">
    <property type="entry name" value="D-ribose-5-phosphate isomerase (RpiA), lid domain"/>
    <property type="match status" value="1"/>
</dbReference>
<comment type="catalytic activity">
    <reaction evidence="1 3">
        <text>aldehydo-D-ribose 5-phosphate = D-ribulose 5-phosphate</text>
        <dbReference type="Rhea" id="RHEA:14657"/>
        <dbReference type="ChEBI" id="CHEBI:58121"/>
        <dbReference type="ChEBI" id="CHEBI:58273"/>
        <dbReference type="EC" id="5.3.1.6"/>
    </reaction>
</comment>
<protein>
    <recommendedName>
        <fullName evidence="3">Ribose-5-phosphate isomerase A</fullName>
        <ecNumber evidence="3">5.3.1.6</ecNumber>
    </recommendedName>
    <alternativeName>
        <fullName evidence="3">Phosphoriboisomerase A</fullName>
        <shortName evidence="3">PRI</shortName>
    </alternativeName>
</protein>
<dbReference type="NCBIfam" id="TIGR00021">
    <property type="entry name" value="rpiA"/>
    <property type="match status" value="1"/>
</dbReference>
<dbReference type="Gene3D" id="3.30.70.260">
    <property type="match status" value="1"/>
</dbReference>
<dbReference type="GO" id="GO:0009052">
    <property type="term" value="P:pentose-phosphate shunt, non-oxidative branch"/>
    <property type="evidence" value="ECO:0007669"/>
    <property type="project" value="UniProtKB-UniRule"/>
</dbReference>
<comment type="function">
    <text evidence="3">Catalyzes the reversible conversion of ribose-5-phosphate to ribulose 5-phosphate.</text>
</comment>
<organism evidence="4 5">
    <name type="scientific">Methanococcoides seepicolus</name>
    <dbReference type="NCBI Taxonomy" id="2828780"/>
    <lineage>
        <taxon>Archaea</taxon>
        <taxon>Methanobacteriati</taxon>
        <taxon>Methanobacteriota</taxon>
        <taxon>Stenosarchaea group</taxon>
        <taxon>Methanomicrobia</taxon>
        <taxon>Methanosarcinales</taxon>
        <taxon>Methanosarcinaceae</taxon>
        <taxon>Methanococcoides</taxon>
    </lineage>
</organism>
<dbReference type="RefSeq" id="WP_250868269.1">
    <property type="nucleotide sequence ID" value="NZ_JAGSOI010000028.1"/>
</dbReference>
<evidence type="ECO:0000256" key="2">
    <source>
        <dbReference type="ARBA" id="ARBA00023235"/>
    </source>
</evidence>
<feature type="binding site" evidence="3">
    <location>
        <begin position="90"/>
        <end position="93"/>
    </location>
    <ligand>
        <name>substrate</name>
    </ligand>
</feature>
<sequence>MKERNANASSSEKEAAGNAAASLVEDGMIIGLGTGSTTAFAIAEVGRRVREEGLNILAVVTSYQAEMLAIEAGVPLTSLAEHPVLDLAIDGADQVDAKLNVIKGGGAAHTREKVVAHSAKRFIVVADESKMSEELDHFVPIEVLPYARELAKKQFIELGGKPQIRLASRKDGPVISDNGNVIFDVEFGVIEDAAELSQKLSACVGVVEHGIFLNTDEVYVGMKDGSIKIIN</sequence>
<dbReference type="Gene3D" id="3.40.50.1360">
    <property type="match status" value="1"/>
</dbReference>
<evidence type="ECO:0000313" key="5">
    <source>
        <dbReference type="Proteomes" id="UP001056766"/>
    </source>
</evidence>
<accession>A0A9E5DCA3</accession>
<keyword evidence="2 3" id="KW-0413">Isomerase</keyword>
<dbReference type="GO" id="GO:0005829">
    <property type="term" value="C:cytosol"/>
    <property type="evidence" value="ECO:0007669"/>
    <property type="project" value="TreeGrafter"/>
</dbReference>
<dbReference type="AlphaFoldDB" id="A0A9E5DCA3"/>
<proteinExistence type="inferred from homology"/>
<feature type="binding site" evidence="3">
    <location>
        <position position="130"/>
    </location>
    <ligand>
        <name>substrate</name>
    </ligand>
</feature>
<dbReference type="InterPro" id="IPR004788">
    <property type="entry name" value="Ribose5P_isomerase_type_A"/>
</dbReference>
<keyword evidence="5" id="KW-1185">Reference proteome</keyword>
<dbReference type="GO" id="GO:0004751">
    <property type="term" value="F:ribose-5-phosphate isomerase activity"/>
    <property type="evidence" value="ECO:0007669"/>
    <property type="project" value="UniProtKB-UniRule"/>
</dbReference>
<dbReference type="Proteomes" id="UP001056766">
    <property type="component" value="Unassembled WGS sequence"/>
</dbReference>
<comment type="pathway">
    <text evidence="3">Carbohydrate degradation; pentose phosphate pathway; D-ribose 5-phosphate from D-ribulose 5-phosphate (non-oxidative stage): step 1/1.</text>
</comment>
<evidence type="ECO:0000313" key="4">
    <source>
        <dbReference type="EMBL" id="MCM1986919.1"/>
    </source>
</evidence>
<dbReference type="NCBIfam" id="NF001924">
    <property type="entry name" value="PRK00702.1"/>
    <property type="match status" value="1"/>
</dbReference>
<dbReference type="InterPro" id="IPR037171">
    <property type="entry name" value="NagB/RpiA_transferase-like"/>
</dbReference>
<comment type="caution">
    <text evidence="4">The sequence shown here is derived from an EMBL/GenBank/DDBJ whole genome shotgun (WGS) entry which is preliminary data.</text>
</comment>
<dbReference type="EC" id="5.3.1.6" evidence="3"/>
<dbReference type="GO" id="GO:0006014">
    <property type="term" value="P:D-ribose metabolic process"/>
    <property type="evidence" value="ECO:0007669"/>
    <property type="project" value="TreeGrafter"/>
</dbReference>
<gene>
    <name evidence="3 4" type="primary">rpiA</name>
    <name evidence="4" type="ORF">KDK67_07930</name>
</gene>
<dbReference type="FunFam" id="3.40.50.1360:FF:000001">
    <property type="entry name" value="Ribose-5-phosphate isomerase A"/>
    <property type="match status" value="1"/>
</dbReference>
<dbReference type="InterPro" id="IPR020672">
    <property type="entry name" value="Ribose5P_isomerase_typA_subgr"/>
</dbReference>
<dbReference type="CDD" id="cd01398">
    <property type="entry name" value="RPI_A"/>
    <property type="match status" value="1"/>
</dbReference>
<comment type="similarity">
    <text evidence="3">Belongs to the ribose 5-phosphate isomerase family.</text>
</comment>
<dbReference type="EMBL" id="JAGSOI010000028">
    <property type="protein sequence ID" value="MCM1986919.1"/>
    <property type="molecule type" value="Genomic_DNA"/>
</dbReference>
<comment type="subunit">
    <text evidence="3">Homodimer.</text>
</comment>
<name>A0A9E5DCA3_9EURY</name>
<feature type="active site" description="Proton acceptor" evidence="3">
    <location>
        <position position="112"/>
    </location>
</feature>
<evidence type="ECO:0000256" key="1">
    <source>
        <dbReference type="ARBA" id="ARBA00001713"/>
    </source>
</evidence>
<feature type="binding site" evidence="3">
    <location>
        <begin position="34"/>
        <end position="37"/>
    </location>
    <ligand>
        <name>substrate</name>
    </ligand>
</feature>
<feature type="binding site" evidence="3">
    <location>
        <begin position="103"/>
        <end position="106"/>
    </location>
    <ligand>
        <name>substrate</name>
    </ligand>
</feature>
<reference evidence="4" key="1">
    <citation type="journal article" date="2021" name="mSystems">
        <title>Bacteria and Archaea Synergistically Convert Glycine Betaine to Biogenic Methane in the Formosa Cold Seep of the South China Sea.</title>
        <authorList>
            <person name="Li L."/>
            <person name="Zhang W."/>
            <person name="Zhang S."/>
            <person name="Song L."/>
            <person name="Sun Q."/>
            <person name="Zhang H."/>
            <person name="Xiang H."/>
            <person name="Dong X."/>
        </authorList>
    </citation>
    <scope>NUCLEOTIDE SEQUENCE</scope>
    <source>
        <strain evidence="4">LLY</strain>
    </source>
</reference>